<name>A0A6L7EZH1_9ACTN</name>
<comment type="caution">
    <text evidence="7">The sequence shown here is derived from an EMBL/GenBank/DDBJ whole genome shotgun (WGS) entry which is preliminary data.</text>
</comment>
<dbReference type="Pfam" id="PF02653">
    <property type="entry name" value="BPD_transp_2"/>
    <property type="match status" value="1"/>
</dbReference>
<dbReference type="InterPro" id="IPR001851">
    <property type="entry name" value="ABC_transp_permease"/>
</dbReference>
<evidence type="ECO:0000256" key="1">
    <source>
        <dbReference type="ARBA" id="ARBA00004651"/>
    </source>
</evidence>
<dbReference type="GO" id="GO:0022857">
    <property type="term" value="F:transmembrane transporter activity"/>
    <property type="evidence" value="ECO:0007669"/>
    <property type="project" value="InterPro"/>
</dbReference>
<evidence type="ECO:0000256" key="3">
    <source>
        <dbReference type="ARBA" id="ARBA00022692"/>
    </source>
</evidence>
<evidence type="ECO:0000313" key="8">
    <source>
        <dbReference type="Proteomes" id="UP000473325"/>
    </source>
</evidence>
<keyword evidence="2" id="KW-1003">Cell membrane</keyword>
<evidence type="ECO:0000256" key="5">
    <source>
        <dbReference type="ARBA" id="ARBA00023136"/>
    </source>
</evidence>
<feature type="transmembrane region" description="Helical" evidence="6">
    <location>
        <begin position="28"/>
        <end position="47"/>
    </location>
</feature>
<dbReference type="EMBL" id="WUEK01000014">
    <property type="protein sequence ID" value="MXG91676.1"/>
    <property type="molecule type" value="Genomic_DNA"/>
</dbReference>
<organism evidence="7 8">
    <name type="scientific">Nocardioides flavescens</name>
    <dbReference type="NCBI Taxonomy" id="2691959"/>
    <lineage>
        <taxon>Bacteria</taxon>
        <taxon>Bacillati</taxon>
        <taxon>Actinomycetota</taxon>
        <taxon>Actinomycetes</taxon>
        <taxon>Propionibacteriales</taxon>
        <taxon>Nocardioidaceae</taxon>
        <taxon>Nocardioides</taxon>
    </lineage>
</organism>
<evidence type="ECO:0000256" key="2">
    <source>
        <dbReference type="ARBA" id="ARBA00022475"/>
    </source>
</evidence>
<feature type="transmembrane region" description="Helical" evidence="6">
    <location>
        <begin position="239"/>
        <end position="258"/>
    </location>
</feature>
<sequence>MTRPTPSGSPGPSPAPQRRLRASSSTKALLWPVLALVVLLVVNVVATPSFFDIRLQDGHLFGPLVDIARNSAPVMLVALGMTLVIATRGIDLSVGAIAAIAGAVACVHMAGSSAEGAFATAAVGCFTALAVCLVLGLWNGFLVSVVGIQPIIATLVLMVAGRGLAQLITDGQITTVNNDSFSNLASGFVLAVPLATVVAVAVVALTALVVRRTALGMLVESVGINPEASRLAGVRSRTIIWTVYVFSGLCAGLAGLIIAANTRSVNANSLGLFIELDAILAVVIGGTSLAGGRFSILGTVVGAVFITTLTRTVVNVGIPSEANYLFKALVVVAVCLLQSPRARAAFRVRRVRPAAPTSAPTSKAGLA</sequence>
<comment type="subcellular location">
    <subcellularLocation>
        <location evidence="1">Cell membrane</location>
        <topology evidence="1">Multi-pass membrane protein</topology>
    </subcellularLocation>
</comment>
<evidence type="ECO:0000256" key="4">
    <source>
        <dbReference type="ARBA" id="ARBA00022989"/>
    </source>
</evidence>
<reference evidence="7 8" key="1">
    <citation type="submission" date="2019-12" db="EMBL/GenBank/DDBJ databases">
        <authorList>
            <person name="Kun Z."/>
        </authorList>
    </citation>
    <scope>NUCLEOTIDE SEQUENCE [LARGE SCALE GENOMIC DNA]</scope>
    <source>
        <strain evidence="7 8">YIM 123512</strain>
    </source>
</reference>
<keyword evidence="4 6" id="KW-1133">Transmembrane helix</keyword>
<accession>A0A6L7EZH1</accession>
<keyword evidence="5 6" id="KW-0472">Membrane</keyword>
<dbReference type="Proteomes" id="UP000473325">
    <property type="component" value="Unassembled WGS sequence"/>
</dbReference>
<feature type="transmembrane region" description="Helical" evidence="6">
    <location>
        <begin position="150"/>
        <end position="168"/>
    </location>
</feature>
<dbReference type="PANTHER" id="PTHR32196:SF19">
    <property type="entry name" value="GALACTOFURANOSE TRANSPORTER PERMEASE PROTEIN YTFT"/>
    <property type="match status" value="1"/>
</dbReference>
<keyword evidence="3 6" id="KW-0812">Transmembrane</keyword>
<keyword evidence="8" id="KW-1185">Reference proteome</keyword>
<evidence type="ECO:0000313" key="7">
    <source>
        <dbReference type="EMBL" id="MXG91676.1"/>
    </source>
</evidence>
<dbReference type="AlphaFoldDB" id="A0A6L7EZH1"/>
<feature type="transmembrane region" description="Helical" evidence="6">
    <location>
        <begin position="67"/>
        <end position="85"/>
    </location>
</feature>
<feature type="transmembrane region" description="Helical" evidence="6">
    <location>
        <begin position="188"/>
        <end position="210"/>
    </location>
</feature>
<protein>
    <submittedName>
        <fullName evidence="7">ABC transporter permease</fullName>
    </submittedName>
</protein>
<evidence type="ECO:0000256" key="6">
    <source>
        <dbReference type="SAM" id="Phobius"/>
    </source>
</evidence>
<feature type="transmembrane region" description="Helical" evidence="6">
    <location>
        <begin position="296"/>
        <end position="318"/>
    </location>
</feature>
<dbReference type="CDD" id="cd06579">
    <property type="entry name" value="TM_PBP1_transp_AraH_like"/>
    <property type="match status" value="1"/>
</dbReference>
<feature type="transmembrane region" description="Helical" evidence="6">
    <location>
        <begin position="117"/>
        <end position="138"/>
    </location>
</feature>
<feature type="transmembrane region" description="Helical" evidence="6">
    <location>
        <begin position="92"/>
        <end position="111"/>
    </location>
</feature>
<feature type="transmembrane region" description="Helical" evidence="6">
    <location>
        <begin position="270"/>
        <end position="289"/>
    </location>
</feature>
<dbReference type="PANTHER" id="PTHR32196">
    <property type="entry name" value="ABC TRANSPORTER PERMEASE PROTEIN YPHD-RELATED-RELATED"/>
    <property type="match status" value="1"/>
</dbReference>
<proteinExistence type="predicted"/>
<dbReference type="GO" id="GO:0005886">
    <property type="term" value="C:plasma membrane"/>
    <property type="evidence" value="ECO:0007669"/>
    <property type="project" value="UniProtKB-SubCell"/>
</dbReference>
<gene>
    <name evidence="7" type="ORF">GRQ65_19215</name>
</gene>